<feature type="compositionally biased region" description="Polar residues" evidence="1">
    <location>
        <begin position="564"/>
        <end position="574"/>
    </location>
</feature>
<feature type="region of interest" description="Disordered" evidence="1">
    <location>
        <begin position="922"/>
        <end position="943"/>
    </location>
</feature>
<feature type="region of interest" description="Disordered" evidence="1">
    <location>
        <begin position="89"/>
        <end position="147"/>
    </location>
</feature>
<feature type="compositionally biased region" description="Polar residues" evidence="1">
    <location>
        <begin position="726"/>
        <end position="736"/>
    </location>
</feature>
<feature type="compositionally biased region" description="Basic residues" evidence="1">
    <location>
        <begin position="675"/>
        <end position="695"/>
    </location>
</feature>
<evidence type="ECO:0000256" key="1">
    <source>
        <dbReference type="SAM" id="MobiDB-lite"/>
    </source>
</evidence>
<feature type="region of interest" description="Disordered" evidence="1">
    <location>
        <begin position="989"/>
        <end position="1034"/>
    </location>
</feature>
<feature type="region of interest" description="Disordered" evidence="1">
    <location>
        <begin position="762"/>
        <end position="794"/>
    </location>
</feature>
<keyword evidence="3" id="KW-1185">Reference proteome</keyword>
<sequence length="1034" mass="113921">MSAGASLTRFKRSYRSRYCPNKGSGGLPDLQPGQNVLSAIKKYFDNQGSDSDSQLSDLCNTLSPASEISSVHSTALKQLSRPRVVQSLQTATDFQTSQSSARSKNTPNQKIKSPAASGRSIRKSLPQPKYDESTSDSENDEEECSSVKSGAILLPPLNITVETPALVEHPVGFRDQYYRIDRSAVQTPASPTIRLPAKKRLSFKNAATVKYVDTTLPETRDKNSLNPPNNGTNNSAVSTRTPGLGLSTIVPGYSAANVQVEEDEFLINVEDSCVLDTWVGLTDTNQRKEQESKRKTPSAKLISQTSTGKSTVNRKYQVPLKALFNDGLQQENSPLKSVNKENVTTEDTPLAATRAYQRGKAEATLTPQKVQSIPKDLGSLNRNTIGNTPQKSGQVTLLEGFRKEYAGSANKEVGKYLNSQSPPVTSEKISKSLGRASGSTTKSNITRKASTNTHSPYKTQRPDKTLENVQVSPYVKTIQTSEKPNHLANSNLVKRPVSSMFLQAASVAHTDSRLPLVVPDPPAVPFTHEDVEDEDEDFMINELSNSTKTYISIPKFGKPRQSSKLKSVPKNTELSPAEEHISQDKRWNRISQGAGNSSQRPNIEDINVTYSLEVDGKSLSMSDKPSTKEDDPGDMNSGLGSVGREDHMQSDDSDHENSISESVHSGQRKSANLISKKKKKKGKPIQNRQQKKALLNKKVSPTLDKYCDKKIQKNDTEIPQKRSETNTEALHNNTSRRSCRTKKACDDWWVVKSPVSLENSYLQQSIASGPPENESHSASKEAVKKKSRKEKQRFTSPVLCENNYPSDSCTSVEAVENLSPKLSLRKRKVSDNNVQNNEAHAVPKKRPKSILKANSKIKESKDIQENHSEIEDVLSVGEECIINRKKRSHVSTLHRSVMTGEQNQSVKNIRKSLAAFGVAYGKSPPANKTVQNALNESDTESAKCPREAFLNTPTKNRNLVSSFRTPVSHSEHMLDDSLHKSICQESLCNENQDSQTENSSTANESPAIKRSVESKSSKKKQISPDHSDDPGNLN</sequence>
<feature type="compositionally biased region" description="Polar residues" evidence="1">
    <location>
        <begin position="437"/>
        <end position="458"/>
    </location>
</feature>
<feature type="compositionally biased region" description="Polar residues" evidence="1">
    <location>
        <begin position="926"/>
        <end position="936"/>
    </location>
</feature>
<feature type="region of interest" description="Disordered" evidence="1">
    <location>
        <begin position="414"/>
        <end position="464"/>
    </location>
</feature>
<feature type="compositionally biased region" description="Basic and acidic residues" evidence="1">
    <location>
        <begin position="643"/>
        <end position="658"/>
    </location>
</feature>
<feature type="region of interest" description="Disordered" evidence="1">
    <location>
        <begin position="214"/>
        <end position="241"/>
    </location>
</feature>
<gene>
    <name evidence="2" type="ORF">PECUL_23A044944</name>
</gene>
<feature type="compositionally biased region" description="Polar residues" evidence="1">
    <location>
        <begin position="659"/>
        <end position="673"/>
    </location>
</feature>
<feature type="compositionally biased region" description="Basic and acidic residues" evidence="1">
    <location>
        <begin position="285"/>
        <end position="294"/>
    </location>
</feature>
<name>A0AAD1SJS2_PELCU</name>
<feature type="compositionally biased region" description="Acidic residues" evidence="1">
    <location>
        <begin position="133"/>
        <end position="144"/>
    </location>
</feature>
<feature type="compositionally biased region" description="Polar residues" evidence="1">
    <location>
        <begin position="989"/>
        <end position="1004"/>
    </location>
</feature>
<dbReference type="EMBL" id="OW240917">
    <property type="protein sequence ID" value="CAH2301604.1"/>
    <property type="molecule type" value="Genomic_DNA"/>
</dbReference>
<feature type="compositionally biased region" description="Low complexity" evidence="1">
    <location>
        <begin position="224"/>
        <end position="235"/>
    </location>
</feature>
<feature type="compositionally biased region" description="Polar residues" evidence="1">
    <location>
        <begin position="89"/>
        <end position="111"/>
    </location>
</feature>
<feature type="region of interest" description="Disordered" evidence="1">
    <location>
        <begin position="554"/>
        <end position="741"/>
    </location>
</feature>
<organism evidence="2 3">
    <name type="scientific">Pelobates cultripes</name>
    <name type="common">Western spadefoot toad</name>
    <dbReference type="NCBI Taxonomy" id="61616"/>
    <lineage>
        <taxon>Eukaryota</taxon>
        <taxon>Metazoa</taxon>
        <taxon>Chordata</taxon>
        <taxon>Craniata</taxon>
        <taxon>Vertebrata</taxon>
        <taxon>Euteleostomi</taxon>
        <taxon>Amphibia</taxon>
        <taxon>Batrachia</taxon>
        <taxon>Anura</taxon>
        <taxon>Pelobatoidea</taxon>
        <taxon>Pelobatidae</taxon>
        <taxon>Pelobates</taxon>
    </lineage>
</organism>
<accession>A0AAD1SJS2</accession>
<feature type="compositionally biased region" description="Basic and acidic residues" evidence="1">
    <location>
        <begin position="1010"/>
        <end position="1034"/>
    </location>
</feature>
<feature type="compositionally biased region" description="Basic and acidic residues" evidence="1">
    <location>
        <begin position="577"/>
        <end position="587"/>
    </location>
</feature>
<feature type="compositionally biased region" description="Polar residues" evidence="1">
    <location>
        <begin position="589"/>
        <end position="601"/>
    </location>
</feature>
<dbReference type="Proteomes" id="UP001295444">
    <property type="component" value="Chromosome 06"/>
</dbReference>
<feature type="region of interest" description="Disordered" evidence="1">
    <location>
        <begin position="285"/>
        <end position="310"/>
    </location>
</feature>
<dbReference type="AlphaFoldDB" id="A0AAD1SJS2"/>
<evidence type="ECO:0000313" key="3">
    <source>
        <dbReference type="Proteomes" id="UP001295444"/>
    </source>
</evidence>
<reference evidence="2" key="1">
    <citation type="submission" date="2022-03" db="EMBL/GenBank/DDBJ databases">
        <authorList>
            <person name="Alioto T."/>
            <person name="Alioto T."/>
            <person name="Gomez Garrido J."/>
        </authorList>
    </citation>
    <scope>NUCLEOTIDE SEQUENCE</scope>
</reference>
<proteinExistence type="predicted"/>
<protein>
    <submittedName>
        <fullName evidence="2">Uncharacterized protein</fullName>
    </submittedName>
</protein>
<feature type="compositionally biased region" description="Polar residues" evidence="1">
    <location>
        <begin position="301"/>
        <end position="310"/>
    </location>
</feature>
<feature type="compositionally biased region" description="Basic and acidic residues" evidence="1">
    <location>
        <begin position="773"/>
        <end position="784"/>
    </location>
</feature>
<feature type="compositionally biased region" description="Basic and acidic residues" evidence="1">
    <location>
        <begin position="705"/>
        <end position="725"/>
    </location>
</feature>
<evidence type="ECO:0000313" key="2">
    <source>
        <dbReference type="EMBL" id="CAH2301604.1"/>
    </source>
</evidence>